<dbReference type="EC" id="2.7.1.-" evidence="1"/>
<dbReference type="RefSeq" id="WP_209898912.1">
    <property type="nucleotide sequence ID" value="NZ_BAAAJW010000014.1"/>
</dbReference>
<gene>
    <name evidence="1" type="ORF">JOF43_000614</name>
</gene>
<sequence>MVGRVIALAGTSSVGKSSVAARLQEILPEPHLVVGIDHFFSMFPQHWEDHPRGPGPGFWYEESADPDGSPRSRIRYGVAGERLLAGMRASVRAMLDCGNNVILDEMPVDSSIIPAWKRELASFHAYWVHLKAPLSVVEQREAGRTRGRQWGNARGHFGIADREDFDLVLDASSAAPGDIAAEIKRASSAVAPHR</sequence>
<reference evidence="1 2" key="1">
    <citation type="submission" date="2021-03" db="EMBL/GenBank/DDBJ databases">
        <title>Sequencing the genomes of 1000 actinobacteria strains.</title>
        <authorList>
            <person name="Klenk H.-P."/>
        </authorList>
    </citation>
    <scope>NUCLEOTIDE SEQUENCE [LARGE SCALE GENOMIC DNA]</scope>
    <source>
        <strain evidence="1 2">DSM 14566</strain>
    </source>
</reference>
<dbReference type="Gene3D" id="3.40.50.300">
    <property type="entry name" value="P-loop containing nucleotide triphosphate hydrolases"/>
    <property type="match status" value="1"/>
</dbReference>
<protein>
    <submittedName>
        <fullName evidence="1">Chloramphenicol 3-O phosphotransferase</fullName>
        <ecNumber evidence="1">2.7.1.-</ecNumber>
    </submittedName>
</protein>
<organism evidence="1 2">
    <name type="scientific">Brachybacterium sacelli</name>
    <dbReference type="NCBI Taxonomy" id="173364"/>
    <lineage>
        <taxon>Bacteria</taxon>
        <taxon>Bacillati</taxon>
        <taxon>Actinomycetota</taxon>
        <taxon>Actinomycetes</taxon>
        <taxon>Micrococcales</taxon>
        <taxon>Dermabacteraceae</taxon>
        <taxon>Brachybacterium</taxon>
    </lineage>
</organism>
<proteinExistence type="predicted"/>
<dbReference type="GO" id="GO:0016740">
    <property type="term" value="F:transferase activity"/>
    <property type="evidence" value="ECO:0007669"/>
    <property type="project" value="UniProtKB-KW"/>
</dbReference>
<dbReference type="SUPFAM" id="SSF52540">
    <property type="entry name" value="P-loop containing nucleoside triphosphate hydrolases"/>
    <property type="match status" value="1"/>
</dbReference>
<dbReference type="PIRSF" id="PIRSF007531">
    <property type="entry name" value="CPT"/>
    <property type="match status" value="1"/>
</dbReference>
<dbReference type="Pfam" id="PF07931">
    <property type="entry name" value="CPT"/>
    <property type="match status" value="1"/>
</dbReference>
<name>A0ABS4WWT6_9MICO</name>
<evidence type="ECO:0000313" key="2">
    <source>
        <dbReference type="Proteomes" id="UP001519290"/>
    </source>
</evidence>
<dbReference type="EMBL" id="JAGIOD010000001">
    <property type="protein sequence ID" value="MBP2380657.1"/>
    <property type="molecule type" value="Genomic_DNA"/>
</dbReference>
<dbReference type="InterPro" id="IPR012853">
    <property type="entry name" value="CPT"/>
</dbReference>
<dbReference type="Proteomes" id="UP001519290">
    <property type="component" value="Unassembled WGS sequence"/>
</dbReference>
<evidence type="ECO:0000313" key="1">
    <source>
        <dbReference type="EMBL" id="MBP2380657.1"/>
    </source>
</evidence>
<accession>A0ABS4WWT6</accession>
<dbReference type="InterPro" id="IPR027417">
    <property type="entry name" value="P-loop_NTPase"/>
</dbReference>
<keyword evidence="2" id="KW-1185">Reference proteome</keyword>
<comment type="caution">
    <text evidence="1">The sequence shown here is derived from an EMBL/GenBank/DDBJ whole genome shotgun (WGS) entry which is preliminary data.</text>
</comment>
<keyword evidence="1" id="KW-0808">Transferase</keyword>